<proteinExistence type="predicted"/>
<dbReference type="Gene3D" id="3.40.50.1110">
    <property type="entry name" value="SGNH hydrolase"/>
    <property type="match status" value="1"/>
</dbReference>
<dbReference type="GO" id="GO:0016787">
    <property type="term" value="F:hydrolase activity"/>
    <property type="evidence" value="ECO:0007669"/>
    <property type="project" value="InterPro"/>
</dbReference>
<dbReference type="InterPro" id="IPR013783">
    <property type="entry name" value="Ig-like_fold"/>
</dbReference>
<dbReference type="EMBL" id="JABEYC010000091">
    <property type="protein sequence ID" value="KAF4982967.1"/>
    <property type="molecule type" value="Genomic_DNA"/>
</dbReference>
<dbReference type="InterPro" id="IPR000421">
    <property type="entry name" value="FA58C"/>
</dbReference>
<feature type="signal peptide" evidence="2">
    <location>
        <begin position="1"/>
        <end position="18"/>
    </location>
</feature>
<dbReference type="PANTHER" id="PTHR32208:SF68">
    <property type="entry name" value="GALACTOSE OXIDASE"/>
    <property type="match status" value="1"/>
</dbReference>
<dbReference type="InterPro" id="IPR036514">
    <property type="entry name" value="SGNH_hydro_sf"/>
</dbReference>
<dbReference type="PROSITE" id="PS50022">
    <property type="entry name" value="FA58C_3"/>
    <property type="match status" value="1"/>
</dbReference>
<dbReference type="InterPro" id="IPR009880">
    <property type="entry name" value="Glyoxal_oxidase_N"/>
</dbReference>
<dbReference type="SUPFAM" id="SSF49785">
    <property type="entry name" value="Galactose-binding domain-like"/>
    <property type="match status" value="1"/>
</dbReference>
<dbReference type="PANTHER" id="PTHR32208">
    <property type="entry name" value="SECRETED PROTEIN-RELATED"/>
    <property type="match status" value="1"/>
</dbReference>
<accession>A0A8H4UTA4</accession>
<dbReference type="InterPro" id="IPR008979">
    <property type="entry name" value="Galactose-bd-like_sf"/>
</dbReference>
<dbReference type="SUPFAM" id="SSF50965">
    <property type="entry name" value="Galactose oxidase, central domain"/>
    <property type="match status" value="1"/>
</dbReference>
<keyword evidence="1 2" id="KW-0732">Signal</keyword>
<evidence type="ECO:0000259" key="3">
    <source>
        <dbReference type="PROSITE" id="PS50022"/>
    </source>
</evidence>
<dbReference type="InterPro" id="IPR015202">
    <property type="entry name" value="GO-like_E_set"/>
</dbReference>
<dbReference type="AlphaFoldDB" id="A0A8H4UTA4"/>
<evidence type="ECO:0000256" key="2">
    <source>
        <dbReference type="SAM" id="SignalP"/>
    </source>
</evidence>
<dbReference type="Pfam" id="PF13472">
    <property type="entry name" value="Lipase_GDSL_2"/>
    <property type="match status" value="1"/>
</dbReference>
<name>A0A8H4UTA4_9HYPO</name>
<reference evidence="4" key="2">
    <citation type="submission" date="2020-05" db="EMBL/GenBank/DDBJ databases">
        <authorList>
            <person name="Kim H.-S."/>
            <person name="Proctor R.H."/>
            <person name="Brown D.W."/>
        </authorList>
    </citation>
    <scope>NUCLEOTIDE SEQUENCE</scope>
    <source>
        <strain evidence="4">NRRL 22465</strain>
    </source>
</reference>
<comment type="caution">
    <text evidence="4">The sequence shown here is derived from an EMBL/GenBank/DDBJ whole genome shotgun (WGS) entry which is preliminary data.</text>
</comment>
<dbReference type="InterPro" id="IPR013830">
    <property type="entry name" value="SGNH_hydro"/>
</dbReference>
<evidence type="ECO:0000313" key="5">
    <source>
        <dbReference type="Proteomes" id="UP000635477"/>
    </source>
</evidence>
<dbReference type="SMART" id="SM00231">
    <property type="entry name" value="FA58C"/>
    <property type="match status" value="1"/>
</dbReference>
<dbReference type="InterPro" id="IPR006652">
    <property type="entry name" value="Kelch_1"/>
</dbReference>
<dbReference type="Pfam" id="PF09118">
    <property type="entry name" value="GO-like_E_set"/>
    <property type="match status" value="1"/>
</dbReference>
<dbReference type="InterPro" id="IPR037459">
    <property type="entry name" value="RhgT-like"/>
</dbReference>
<evidence type="ECO:0000313" key="4">
    <source>
        <dbReference type="EMBL" id="KAF4982967.1"/>
    </source>
</evidence>
<dbReference type="Gene3D" id="2.130.10.80">
    <property type="entry name" value="Galactose oxidase/kelch, beta-propeller"/>
    <property type="match status" value="1"/>
</dbReference>
<sequence>MKSLFGVYLGTLLGETIAVAIPGGWGESNITQYLSLRAATPLGSAIDRKDWRVTCNSAQPGNECKLAIDGDRDSFWHTAYGEDPSGASDPKPPHTYTVDLRTVQNVNGLSVLPRQDGGENGWIARHNVFLSTDGKAWGEAVATGTWYKDSTEKVSNFETKRARYVRLVAVSEVNDNPWTSIAELNIFKADSYSAPAAGIGKWGPTLDFPVIPVSGTVDPVSGKVMVWSSWRPDTMDGSPGGLTLTSTWDPATGIISQRDVTVTNHDMFCPGISLDGNGQLVVTGGNQAERTSLYDPVGDQWIAGPDMKLARGYQASATTSDGSVFTIGGSWGGGSYEKNGEVYNPKTKTWKLLSKAPSKPMLTADTQGLFRSDNHAWLFGWKQGTIFQAGPSTAMNWYYTKNNGDVKAAGNRESSRGVDPDAMCGNAVMFDAAQGKILTFGGSPNYQYDDATTNAHIITIGNPGTKATVDFASNGLWHPRIFHTSVLLADGSVFITGGQEYGIPFADSTPQLTPELYKPDTDEFIEQQPNSIVRVYHHISLLLPDGRVFNGGGGLCGDCNTNHFDAQIFTPNYLYTKDGKLATRPKITSVSAKAAKVGATITVKTNAAVKTTASFIRYGTSTHTVNTDQRRIPLTLAKTATNTYKFTVPSDPGIALPGYWMLFVMSAAALLLPPLPSHPPNSYPTSLAKTMKLLWTLLPIFGAVAAAKNPYFILTGDSTTAVKGGWGDGFLSFLKNPAAGINVAKSGATTVSFRNGGYWATAMKELKNHVKDYEPIVTIQFGHNDQKSLTIDEFTENLTQLAKEVKEAGGTPILITSLTRRRFENGEVLQNLKNERGAAIYVAKQVGAKYLDLNMASTDYLNALGEKDAQYYNLDGTDRTHLNLAGEVVFGRMVADLLLEKRADLGKFITPNKEMTRKIQEGELATGEE</sequence>
<dbReference type="InterPro" id="IPR011043">
    <property type="entry name" value="Gal_Oxase/kelch_b-propeller"/>
</dbReference>
<dbReference type="Pfam" id="PF07250">
    <property type="entry name" value="Glyoxal_oxid_N"/>
    <property type="match status" value="1"/>
</dbReference>
<feature type="domain" description="F5/8 type C" evidence="3">
    <location>
        <begin position="37"/>
        <end position="189"/>
    </location>
</feature>
<dbReference type="InterPro" id="IPR037293">
    <property type="entry name" value="Gal_Oxidase_central_sf"/>
</dbReference>
<feature type="chain" id="PRO_5034331391" description="F5/8 type C domain-containing protein" evidence="2">
    <location>
        <begin position="19"/>
        <end position="929"/>
    </location>
</feature>
<dbReference type="Gene3D" id="2.60.40.10">
    <property type="entry name" value="Immunoglobulins"/>
    <property type="match status" value="1"/>
</dbReference>
<gene>
    <name evidence="4" type="ORF">FZEAL_1537</name>
</gene>
<dbReference type="InterPro" id="IPR014756">
    <property type="entry name" value="Ig_E-set"/>
</dbReference>
<reference evidence="4" key="1">
    <citation type="journal article" date="2020" name="BMC Genomics">
        <title>Correction to: Identification and distribution of gene clusters required for synthesis of sphingolipid metabolism inhibitors in diverse species of the filamentous fungus Fusarium.</title>
        <authorList>
            <person name="Kim H.S."/>
            <person name="Lohmar J.M."/>
            <person name="Busman M."/>
            <person name="Brown D.W."/>
            <person name="Naumann T.A."/>
            <person name="Divon H.H."/>
            <person name="Lysoe E."/>
            <person name="Uhlig S."/>
            <person name="Proctor R.H."/>
        </authorList>
    </citation>
    <scope>NUCLEOTIDE SEQUENCE</scope>
    <source>
        <strain evidence="4">NRRL 22465</strain>
    </source>
</reference>
<dbReference type="SUPFAM" id="SSF52266">
    <property type="entry name" value="SGNH hydrolase"/>
    <property type="match status" value="1"/>
</dbReference>
<dbReference type="Pfam" id="PF00754">
    <property type="entry name" value="F5_F8_type_C"/>
    <property type="match status" value="1"/>
</dbReference>
<dbReference type="SMART" id="SM00612">
    <property type="entry name" value="Kelch"/>
    <property type="match status" value="3"/>
</dbReference>
<dbReference type="SUPFAM" id="SSF81296">
    <property type="entry name" value="E set domains"/>
    <property type="match status" value="1"/>
</dbReference>
<evidence type="ECO:0000256" key="1">
    <source>
        <dbReference type="ARBA" id="ARBA00022729"/>
    </source>
</evidence>
<dbReference type="CDD" id="cd02851">
    <property type="entry name" value="E_set_GO_C"/>
    <property type="match status" value="1"/>
</dbReference>
<protein>
    <recommendedName>
        <fullName evidence="3">F5/8 type C domain-containing protein</fullName>
    </recommendedName>
</protein>
<organism evidence="4 5">
    <name type="scientific">Fusarium zealandicum</name>
    <dbReference type="NCBI Taxonomy" id="1053134"/>
    <lineage>
        <taxon>Eukaryota</taxon>
        <taxon>Fungi</taxon>
        <taxon>Dikarya</taxon>
        <taxon>Ascomycota</taxon>
        <taxon>Pezizomycotina</taxon>
        <taxon>Sordariomycetes</taxon>
        <taxon>Hypocreomycetidae</taxon>
        <taxon>Hypocreales</taxon>
        <taxon>Nectriaceae</taxon>
        <taxon>Fusarium</taxon>
        <taxon>Fusarium staphyleae species complex</taxon>
    </lineage>
</organism>
<dbReference type="CDD" id="cd01821">
    <property type="entry name" value="Rhamnogalacturan_acetylesterase_like"/>
    <property type="match status" value="1"/>
</dbReference>
<dbReference type="Gene3D" id="2.60.120.260">
    <property type="entry name" value="Galactose-binding domain-like"/>
    <property type="match status" value="1"/>
</dbReference>
<dbReference type="Proteomes" id="UP000635477">
    <property type="component" value="Unassembled WGS sequence"/>
</dbReference>
<keyword evidence="5" id="KW-1185">Reference proteome</keyword>
<dbReference type="OrthoDB" id="2019572at2759"/>